<dbReference type="InterPro" id="IPR013079">
    <property type="entry name" value="6Phosfructo_kin"/>
</dbReference>
<sequence>MVKALLPTGWKWSLGVLVALQVLYHRHALLAQAKLTSKRLLFWKSMRRRFENHRLDRLNSLGDGRHSQWMWRKTDLSDDEVEVVDTSDDDTESDQQRDMADGLLTSQKKLVLVMVGLPARGKSFVVHKATRYIEWLGFPTKMFNVGNYRRKIGKAGEDAQFFSAENQDAKKLREDLAMEVLDELIDWLENEGHVAVFDATNTTKIRRESILNKVRAHHNIRVMFVESICDNKELLEANYRRKLSNDDYVGKDPEQALADFRQRVAEYERVYQTVEDTEDGGNVCYVKVYNAGEKIQARFCQGFLQSHIVSLLQNIHLIPRRIWLVRPGSSVTSCRGILGLDADLSEDGHRVAKAIGKFLDKQHLARPMEVWTSAMKRSRQTASYLPTRHLKRFVSTTLLNELGGGDFEGLTYDEIKQFYPKHYQARQQDKLRYRYPGVGGESYVDLISRVRSLIIEFERKKRDVLVICNESVLRCLMGYFAGYEAEKVPYLDSYPNTVIELSPHRDGCDIKLIPLEFDDVGTDVPSGTAKPFMRSAST</sequence>
<dbReference type="Gene3D" id="3.40.50.300">
    <property type="entry name" value="P-loop containing nucleotide triphosphate hydrolases"/>
    <property type="match status" value="1"/>
</dbReference>
<dbReference type="GO" id="GO:0006000">
    <property type="term" value="P:fructose metabolic process"/>
    <property type="evidence" value="ECO:0007669"/>
    <property type="project" value="InterPro"/>
</dbReference>
<dbReference type="InterPro" id="IPR003094">
    <property type="entry name" value="6Pfruct_kin"/>
</dbReference>
<evidence type="ECO:0000256" key="2">
    <source>
        <dbReference type="ARBA" id="ARBA00022840"/>
    </source>
</evidence>
<dbReference type="InterPro" id="IPR029033">
    <property type="entry name" value="His_PPase_superfam"/>
</dbReference>
<dbReference type="GO" id="GO:0006003">
    <property type="term" value="P:fructose 2,6-bisphosphate metabolic process"/>
    <property type="evidence" value="ECO:0007669"/>
    <property type="project" value="InterPro"/>
</dbReference>
<dbReference type="AlphaFoldDB" id="K3WPZ1"/>
<dbReference type="PIRSF" id="PIRSF000709">
    <property type="entry name" value="6PFK_2-Ptase"/>
    <property type="match status" value="1"/>
</dbReference>
<dbReference type="VEuPathDB" id="FungiDB:PYU1_G007018"/>
<dbReference type="PANTHER" id="PTHR10606">
    <property type="entry name" value="6-PHOSPHOFRUCTO-2-KINASE/FRUCTOSE-2,6-BISPHOSPHATASE"/>
    <property type="match status" value="1"/>
</dbReference>
<dbReference type="InParanoid" id="K3WPZ1"/>
<dbReference type="EnsemblProtists" id="PYU1_T007033">
    <property type="protein sequence ID" value="PYU1_T007033"/>
    <property type="gene ID" value="PYU1_G007018"/>
</dbReference>
<evidence type="ECO:0000313" key="5">
    <source>
        <dbReference type="Proteomes" id="UP000019132"/>
    </source>
</evidence>
<dbReference type="OMA" id="RCLMGYF"/>
<dbReference type="EMBL" id="GL376560">
    <property type="status" value="NOT_ANNOTATED_CDS"/>
    <property type="molecule type" value="Genomic_DNA"/>
</dbReference>
<dbReference type="CDD" id="cd07067">
    <property type="entry name" value="HP_PGM_like"/>
    <property type="match status" value="1"/>
</dbReference>
<reference evidence="5" key="1">
    <citation type="journal article" date="2010" name="Genome Biol.">
        <title>Genome sequence of the necrotrophic plant pathogen Pythium ultimum reveals original pathogenicity mechanisms and effector repertoire.</title>
        <authorList>
            <person name="Levesque C.A."/>
            <person name="Brouwer H."/>
            <person name="Cano L."/>
            <person name="Hamilton J.P."/>
            <person name="Holt C."/>
            <person name="Huitema E."/>
            <person name="Raffaele S."/>
            <person name="Robideau G.P."/>
            <person name="Thines M."/>
            <person name="Win J."/>
            <person name="Zerillo M.M."/>
            <person name="Beakes G.W."/>
            <person name="Boore J.L."/>
            <person name="Busam D."/>
            <person name="Dumas B."/>
            <person name="Ferriera S."/>
            <person name="Fuerstenberg S.I."/>
            <person name="Gachon C.M."/>
            <person name="Gaulin E."/>
            <person name="Govers F."/>
            <person name="Grenville-Briggs L."/>
            <person name="Horner N."/>
            <person name="Hostetler J."/>
            <person name="Jiang R.H."/>
            <person name="Johnson J."/>
            <person name="Krajaejun T."/>
            <person name="Lin H."/>
            <person name="Meijer H.J."/>
            <person name="Moore B."/>
            <person name="Morris P."/>
            <person name="Phuntmart V."/>
            <person name="Puiu D."/>
            <person name="Shetty J."/>
            <person name="Stajich J.E."/>
            <person name="Tripathy S."/>
            <person name="Wawra S."/>
            <person name="van West P."/>
            <person name="Whitty B.R."/>
            <person name="Coutinho P.M."/>
            <person name="Henrissat B."/>
            <person name="Martin F."/>
            <person name="Thomas P.D."/>
            <person name="Tyler B.M."/>
            <person name="De Vries R.P."/>
            <person name="Kamoun S."/>
            <person name="Yandell M."/>
            <person name="Tisserat N."/>
            <person name="Buell C.R."/>
        </authorList>
    </citation>
    <scope>NUCLEOTIDE SEQUENCE</scope>
    <source>
        <strain evidence="5">DAOM:BR144</strain>
    </source>
</reference>
<dbReference type="FunFam" id="3.40.50.300:FF:000644">
    <property type="entry name" value="GpmB, Fructose-2,6-bisphosphatase"/>
    <property type="match status" value="1"/>
</dbReference>
<reference evidence="4" key="3">
    <citation type="submission" date="2015-02" db="UniProtKB">
        <authorList>
            <consortium name="EnsemblProtists"/>
        </authorList>
    </citation>
    <scope>IDENTIFICATION</scope>
    <source>
        <strain evidence="4">DAOM BR144</strain>
    </source>
</reference>
<dbReference type="GO" id="GO:0005524">
    <property type="term" value="F:ATP binding"/>
    <property type="evidence" value="ECO:0007669"/>
    <property type="project" value="UniProtKB-KW"/>
</dbReference>
<dbReference type="SUPFAM" id="SSF53254">
    <property type="entry name" value="Phosphoglycerate mutase-like"/>
    <property type="match status" value="1"/>
</dbReference>
<dbReference type="STRING" id="431595.K3WPZ1"/>
<dbReference type="GO" id="GO:0005829">
    <property type="term" value="C:cytosol"/>
    <property type="evidence" value="ECO:0007669"/>
    <property type="project" value="TreeGrafter"/>
</dbReference>
<feature type="domain" description="6-phosphofructo-2-kinase" evidence="3">
    <location>
        <begin position="106"/>
        <end position="318"/>
    </location>
</feature>
<proteinExistence type="predicted"/>
<protein>
    <recommendedName>
        <fullName evidence="3">6-phosphofructo-2-kinase domain-containing protein</fullName>
    </recommendedName>
</protein>
<dbReference type="SMART" id="SM00855">
    <property type="entry name" value="PGAM"/>
    <property type="match status" value="1"/>
</dbReference>
<dbReference type="InterPro" id="IPR027417">
    <property type="entry name" value="P-loop_NTPase"/>
</dbReference>
<dbReference type="eggNOG" id="KOG0234">
    <property type="taxonomic scope" value="Eukaryota"/>
</dbReference>
<evidence type="ECO:0000256" key="1">
    <source>
        <dbReference type="ARBA" id="ARBA00022741"/>
    </source>
</evidence>
<dbReference type="HOGENOM" id="CLU_006383_1_0_1"/>
<dbReference type="SUPFAM" id="SSF52540">
    <property type="entry name" value="P-loop containing nucleoside triphosphate hydrolases"/>
    <property type="match status" value="1"/>
</dbReference>
<dbReference type="Gene3D" id="3.40.50.1240">
    <property type="entry name" value="Phosphoglycerate mutase-like"/>
    <property type="match status" value="1"/>
</dbReference>
<keyword evidence="2" id="KW-0067">ATP-binding</keyword>
<dbReference type="GO" id="GO:0003873">
    <property type="term" value="F:6-phosphofructo-2-kinase activity"/>
    <property type="evidence" value="ECO:0007669"/>
    <property type="project" value="InterPro"/>
</dbReference>
<evidence type="ECO:0000259" key="3">
    <source>
        <dbReference type="Pfam" id="PF01591"/>
    </source>
</evidence>
<keyword evidence="5" id="KW-1185">Reference proteome</keyword>
<dbReference type="InterPro" id="IPR013078">
    <property type="entry name" value="His_Pase_superF_clade-1"/>
</dbReference>
<organism evidence="4 5">
    <name type="scientific">Globisporangium ultimum (strain ATCC 200006 / CBS 805.95 / DAOM BR144)</name>
    <name type="common">Pythium ultimum</name>
    <dbReference type="NCBI Taxonomy" id="431595"/>
    <lineage>
        <taxon>Eukaryota</taxon>
        <taxon>Sar</taxon>
        <taxon>Stramenopiles</taxon>
        <taxon>Oomycota</taxon>
        <taxon>Peronosporomycetes</taxon>
        <taxon>Pythiales</taxon>
        <taxon>Pythiaceae</taxon>
        <taxon>Globisporangium</taxon>
    </lineage>
</organism>
<dbReference type="Pfam" id="PF00300">
    <property type="entry name" value="His_Phos_1"/>
    <property type="match status" value="1"/>
</dbReference>
<accession>K3WPZ1</accession>
<dbReference type="PRINTS" id="PR00991">
    <property type="entry name" value="6PFRUCTKNASE"/>
</dbReference>
<name>K3WPZ1_GLOUD</name>
<dbReference type="PANTHER" id="PTHR10606:SF32">
    <property type="entry name" value="6-PHOSPHOFRUCTO-2-KINASE 1"/>
    <property type="match status" value="1"/>
</dbReference>
<keyword evidence="1" id="KW-0547">Nucleotide-binding</keyword>
<reference evidence="5" key="2">
    <citation type="submission" date="2010-04" db="EMBL/GenBank/DDBJ databases">
        <authorList>
            <person name="Buell R."/>
            <person name="Hamilton J."/>
            <person name="Hostetler J."/>
        </authorList>
    </citation>
    <scope>NUCLEOTIDE SEQUENCE [LARGE SCALE GENOMIC DNA]</scope>
    <source>
        <strain evidence="5">DAOM:BR144</strain>
    </source>
</reference>
<dbReference type="Proteomes" id="UP000019132">
    <property type="component" value="Unassembled WGS sequence"/>
</dbReference>
<dbReference type="Pfam" id="PF01591">
    <property type="entry name" value="6PF2K"/>
    <property type="match status" value="1"/>
</dbReference>
<evidence type="ECO:0000313" key="4">
    <source>
        <dbReference type="EnsemblProtists" id="PYU1_T007033"/>
    </source>
</evidence>